<dbReference type="SUPFAM" id="SSF52833">
    <property type="entry name" value="Thioredoxin-like"/>
    <property type="match status" value="1"/>
</dbReference>
<reference evidence="2" key="1">
    <citation type="submission" date="2021-07" db="EMBL/GenBank/DDBJ databases">
        <authorList>
            <person name="Durling M."/>
        </authorList>
    </citation>
    <scope>NUCLEOTIDE SEQUENCE</scope>
</reference>
<evidence type="ECO:0000259" key="1">
    <source>
        <dbReference type="PROSITE" id="PS50405"/>
    </source>
</evidence>
<dbReference type="InterPro" id="IPR036282">
    <property type="entry name" value="Glutathione-S-Trfase_C_sf"/>
</dbReference>
<dbReference type="SFLD" id="SFLDS00019">
    <property type="entry name" value="Glutathione_Transferase_(cytos"/>
    <property type="match status" value="1"/>
</dbReference>
<keyword evidence="3" id="KW-1185">Reference proteome</keyword>
<accession>A0A9N9LA76</accession>
<dbReference type="PANTHER" id="PTHR44051:SF8">
    <property type="entry name" value="GLUTATHIONE S-TRANSFERASE GSTA"/>
    <property type="match status" value="1"/>
</dbReference>
<name>A0A9N9LA76_9HELO</name>
<dbReference type="InterPro" id="IPR040079">
    <property type="entry name" value="Glutathione_S-Trfase"/>
</dbReference>
<sequence>MAASFYHQDTPSDIKNAKGLHLITLNTPNGKKVQILCEELRAKYGFQSSKDETDTTKVTCTILDTKTMAQKSDWFLTMSPNGRIPIIVDNTKKEPFVVMESSAELVYIQKEYDPENAFGFEDSLEQSQSLQWLFFWHGGGGPIQGQLSFFGTQDPQDKYAVATERFLTETKRIYGVLELHLSGKYTKELREYIAGKGKGKYSVADMGLWPWINGWGYTGLITPKDMEEFPHLMKWLARIRERTAVKEGTNQKYA</sequence>
<feature type="domain" description="GST C-terminal" evidence="1">
    <location>
        <begin position="122"/>
        <end position="254"/>
    </location>
</feature>
<protein>
    <recommendedName>
        <fullName evidence="1">GST C-terminal domain-containing protein</fullName>
    </recommendedName>
</protein>
<dbReference type="InterPro" id="IPR036249">
    <property type="entry name" value="Thioredoxin-like_sf"/>
</dbReference>
<dbReference type="Gene3D" id="1.20.1050.10">
    <property type="match status" value="1"/>
</dbReference>
<dbReference type="SUPFAM" id="SSF47616">
    <property type="entry name" value="GST C-terminal domain-like"/>
    <property type="match status" value="1"/>
</dbReference>
<dbReference type="Pfam" id="PF00043">
    <property type="entry name" value="GST_C"/>
    <property type="match status" value="1"/>
</dbReference>
<comment type="caution">
    <text evidence="2">The sequence shown here is derived from an EMBL/GenBank/DDBJ whole genome shotgun (WGS) entry which is preliminary data.</text>
</comment>
<dbReference type="PANTHER" id="PTHR44051">
    <property type="entry name" value="GLUTATHIONE S-TRANSFERASE-RELATED"/>
    <property type="match status" value="1"/>
</dbReference>
<evidence type="ECO:0000313" key="3">
    <source>
        <dbReference type="Proteomes" id="UP000701801"/>
    </source>
</evidence>
<dbReference type="InterPro" id="IPR010987">
    <property type="entry name" value="Glutathione-S-Trfase_C-like"/>
</dbReference>
<dbReference type="InterPro" id="IPR004046">
    <property type="entry name" value="GST_C"/>
</dbReference>
<dbReference type="EMBL" id="CAJVRM010000020">
    <property type="protein sequence ID" value="CAG8971494.1"/>
    <property type="molecule type" value="Genomic_DNA"/>
</dbReference>
<dbReference type="OrthoDB" id="422574at2759"/>
<dbReference type="AlphaFoldDB" id="A0A9N9LA76"/>
<dbReference type="Gene3D" id="3.40.30.10">
    <property type="entry name" value="Glutaredoxin"/>
    <property type="match status" value="1"/>
</dbReference>
<proteinExistence type="predicted"/>
<organism evidence="2 3">
    <name type="scientific">Hymenoscyphus albidus</name>
    <dbReference type="NCBI Taxonomy" id="595503"/>
    <lineage>
        <taxon>Eukaryota</taxon>
        <taxon>Fungi</taxon>
        <taxon>Dikarya</taxon>
        <taxon>Ascomycota</taxon>
        <taxon>Pezizomycotina</taxon>
        <taxon>Leotiomycetes</taxon>
        <taxon>Helotiales</taxon>
        <taxon>Helotiaceae</taxon>
        <taxon>Hymenoscyphus</taxon>
    </lineage>
</organism>
<evidence type="ECO:0000313" key="2">
    <source>
        <dbReference type="EMBL" id="CAG8971494.1"/>
    </source>
</evidence>
<dbReference type="Proteomes" id="UP000701801">
    <property type="component" value="Unassembled WGS sequence"/>
</dbReference>
<dbReference type="PROSITE" id="PS50405">
    <property type="entry name" value="GST_CTER"/>
    <property type="match status" value="1"/>
</dbReference>
<gene>
    <name evidence="2" type="ORF">HYALB_00002078</name>
</gene>
<dbReference type="SFLD" id="SFLDG00358">
    <property type="entry name" value="Main_(cytGST)"/>
    <property type="match status" value="1"/>
</dbReference>